<dbReference type="AlphaFoldDB" id="A0A9D4S370"/>
<evidence type="ECO:0000256" key="1">
    <source>
        <dbReference type="SAM" id="MobiDB-lite"/>
    </source>
</evidence>
<feature type="region of interest" description="Disordered" evidence="1">
    <location>
        <begin position="103"/>
        <end position="148"/>
    </location>
</feature>
<name>A0A9D4S370_DREPO</name>
<protein>
    <submittedName>
        <fullName evidence="2">Uncharacterized protein</fullName>
    </submittedName>
</protein>
<dbReference type="EMBL" id="JAIWYP010000001">
    <property type="protein sequence ID" value="KAH3888885.1"/>
    <property type="molecule type" value="Genomic_DNA"/>
</dbReference>
<organism evidence="2 3">
    <name type="scientific">Dreissena polymorpha</name>
    <name type="common">Zebra mussel</name>
    <name type="synonym">Mytilus polymorpha</name>
    <dbReference type="NCBI Taxonomy" id="45954"/>
    <lineage>
        <taxon>Eukaryota</taxon>
        <taxon>Metazoa</taxon>
        <taxon>Spiralia</taxon>
        <taxon>Lophotrochozoa</taxon>
        <taxon>Mollusca</taxon>
        <taxon>Bivalvia</taxon>
        <taxon>Autobranchia</taxon>
        <taxon>Heteroconchia</taxon>
        <taxon>Euheterodonta</taxon>
        <taxon>Imparidentia</taxon>
        <taxon>Neoheterodontei</taxon>
        <taxon>Myida</taxon>
        <taxon>Dreissenoidea</taxon>
        <taxon>Dreissenidae</taxon>
        <taxon>Dreissena</taxon>
    </lineage>
</organism>
<evidence type="ECO:0000313" key="2">
    <source>
        <dbReference type="EMBL" id="KAH3888885.1"/>
    </source>
</evidence>
<reference evidence="2" key="2">
    <citation type="submission" date="2020-11" db="EMBL/GenBank/DDBJ databases">
        <authorList>
            <person name="McCartney M.A."/>
            <person name="Auch B."/>
            <person name="Kono T."/>
            <person name="Mallez S."/>
            <person name="Becker A."/>
            <person name="Gohl D.M."/>
            <person name="Silverstein K.A.T."/>
            <person name="Koren S."/>
            <person name="Bechman K.B."/>
            <person name="Herman A."/>
            <person name="Abrahante J.E."/>
            <person name="Garbe J."/>
        </authorList>
    </citation>
    <scope>NUCLEOTIDE SEQUENCE</scope>
    <source>
        <strain evidence="2">Duluth1</strain>
        <tissue evidence="2">Whole animal</tissue>
    </source>
</reference>
<proteinExistence type="predicted"/>
<gene>
    <name evidence="2" type="ORF">DPMN_012928</name>
</gene>
<sequence>MANLSCVDAQIGDVQRCVSENTHFYVEKFNKFNSGEMPGVSQENVTLPPIYACIISVATASCFHKALALAPGCSIPQRKLMYDYYTMMSGNCRTIAGVVDETPTTQESTTQETLGTNQRSVETRNQAETIQQQTTSDVTRGGKRRGGNLFETDVTRQRAEVASAGAGNATTTQMIGRLEMGRNATVESPRSECPVFRAKLLLVFAVMVASVLCVL</sequence>
<feature type="compositionally biased region" description="Polar residues" evidence="1">
    <location>
        <begin position="114"/>
        <end position="138"/>
    </location>
</feature>
<evidence type="ECO:0000313" key="3">
    <source>
        <dbReference type="Proteomes" id="UP000828390"/>
    </source>
</evidence>
<accession>A0A9D4S370</accession>
<reference evidence="2" key="1">
    <citation type="journal article" date="2019" name="bioRxiv">
        <title>The Genome of the Zebra Mussel, Dreissena polymorpha: A Resource for Invasive Species Research.</title>
        <authorList>
            <person name="McCartney M.A."/>
            <person name="Auch B."/>
            <person name="Kono T."/>
            <person name="Mallez S."/>
            <person name="Zhang Y."/>
            <person name="Obille A."/>
            <person name="Becker A."/>
            <person name="Abrahante J.E."/>
            <person name="Garbe J."/>
            <person name="Badalamenti J.P."/>
            <person name="Herman A."/>
            <person name="Mangelson H."/>
            <person name="Liachko I."/>
            <person name="Sullivan S."/>
            <person name="Sone E.D."/>
            <person name="Koren S."/>
            <person name="Silverstein K.A.T."/>
            <person name="Beckman K.B."/>
            <person name="Gohl D.M."/>
        </authorList>
    </citation>
    <scope>NUCLEOTIDE SEQUENCE</scope>
    <source>
        <strain evidence="2">Duluth1</strain>
        <tissue evidence="2">Whole animal</tissue>
    </source>
</reference>
<keyword evidence="3" id="KW-1185">Reference proteome</keyword>
<comment type="caution">
    <text evidence="2">The sequence shown here is derived from an EMBL/GenBank/DDBJ whole genome shotgun (WGS) entry which is preliminary data.</text>
</comment>
<feature type="compositionally biased region" description="Low complexity" evidence="1">
    <location>
        <begin position="103"/>
        <end position="113"/>
    </location>
</feature>
<dbReference type="Proteomes" id="UP000828390">
    <property type="component" value="Unassembled WGS sequence"/>
</dbReference>